<evidence type="ECO:0000313" key="2">
    <source>
        <dbReference type="EMBL" id="MCH84864.1"/>
    </source>
</evidence>
<dbReference type="EMBL" id="LXQA010007500">
    <property type="protein sequence ID" value="MCH84864.1"/>
    <property type="molecule type" value="Genomic_DNA"/>
</dbReference>
<reference evidence="2 3" key="1">
    <citation type="journal article" date="2018" name="Front. Plant Sci.">
        <title>Red Clover (Trifolium pratense) and Zigzag Clover (T. medium) - A Picture of Genomic Similarities and Differences.</title>
        <authorList>
            <person name="Dluhosova J."/>
            <person name="Istvanek J."/>
            <person name="Nedelnik J."/>
            <person name="Repkova J."/>
        </authorList>
    </citation>
    <scope>NUCLEOTIDE SEQUENCE [LARGE SCALE GENOMIC DNA]</scope>
    <source>
        <strain evidence="3">cv. 10/8</strain>
        <tissue evidence="2">Leaf</tissue>
    </source>
</reference>
<feature type="compositionally biased region" description="Acidic residues" evidence="1">
    <location>
        <begin position="52"/>
        <end position="62"/>
    </location>
</feature>
<proteinExistence type="predicted"/>
<dbReference type="Proteomes" id="UP000265520">
    <property type="component" value="Unassembled WGS sequence"/>
</dbReference>
<evidence type="ECO:0000313" key="3">
    <source>
        <dbReference type="Proteomes" id="UP000265520"/>
    </source>
</evidence>
<accession>A0A392MF34</accession>
<feature type="compositionally biased region" description="Basic and acidic residues" evidence="1">
    <location>
        <begin position="1"/>
        <end position="19"/>
    </location>
</feature>
<gene>
    <name evidence="2" type="ORF">A2U01_0005701</name>
</gene>
<protein>
    <submittedName>
        <fullName evidence="2">Uncharacterized protein</fullName>
    </submittedName>
</protein>
<evidence type="ECO:0000256" key="1">
    <source>
        <dbReference type="SAM" id="MobiDB-lite"/>
    </source>
</evidence>
<feature type="region of interest" description="Disordered" evidence="1">
    <location>
        <begin position="1"/>
        <end position="85"/>
    </location>
</feature>
<name>A0A392MF34_9FABA</name>
<dbReference type="AlphaFoldDB" id="A0A392MF34"/>
<feature type="compositionally biased region" description="Acidic residues" evidence="1">
    <location>
        <begin position="22"/>
        <end position="41"/>
    </location>
</feature>
<keyword evidence="3" id="KW-1185">Reference proteome</keyword>
<sequence>MVAIIKEVKIDREAERQAEPEPVIDEDEALDLQPHDDEDMQEAQLEPKAEQAVDDEAEVDDLPEFHNPFEGQPDPNIFPGGPSDK</sequence>
<organism evidence="2 3">
    <name type="scientific">Trifolium medium</name>
    <dbReference type="NCBI Taxonomy" id="97028"/>
    <lineage>
        <taxon>Eukaryota</taxon>
        <taxon>Viridiplantae</taxon>
        <taxon>Streptophyta</taxon>
        <taxon>Embryophyta</taxon>
        <taxon>Tracheophyta</taxon>
        <taxon>Spermatophyta</taxon>
        <taxon>Magnoliopsida</taxon>
        <taxon>eudicotyledons</taxon>
        <taxon>Gunneridae</taxon>
        <taxon>Pentapetalae</taxon>
        <taxon>rosids</taxon>
        <taxon>fabids</taxon>
        <taxon>Fabales</taxon>
        <taxon>Fabaceae</taxon>
        <taxon>Papilionoideae</taxon>
        <taxon>50 kb inversion clade</taxon>
        <taxon>NPAAA clade</taxon>
        <taxon>Hologalegina</taxon>
        <taxon>IRL clade</taxon>
        <taxon>Trifolieae</taxon>
        <taxon>Trifolium</taxon>
    </lineage>
</organism>
<feature type="non-terminal residue" evidence="2">
    <location>
        <position position="85"/>
    </location>
</feature>
<comment type="caution">
    <text evidence="2">The sequence shown here is derived from an EMBL/GenBank/DDBJ whole genome shotgun (WGS) entry which is preliminary data.</text>
</comment>